<evidence type="ECO:0000313" key="4">
    <source>
        <dbReference type="EMBL" id="CAG8410376.1"/>
    </source>
</evidence>
<dbReference type="AlphaFoldDB" id="A0A9W4NUA0"/>
<dbReference type="Gene3D" id="3.40.50.300">
    <property type="entry name" value="P-loop containing nucleotide triphosphate hydrolases"/>
    <property type="match status" value="1"/>
</dbReference>
<dbReference type="SUPFAM" id="SSF52540">
    <property type="entry name" value="P-loop containing nucleoside triphosphate hydrolases"/>
    <property type="match status" value="1"/>
</dbReference>
<evidence type="ECO:0000313" key="5">
    <source>
        <dbReference type="Proteomes" id="UP001152592"/>
    </source>
</evidence>
<dbReference type="InterPro" id="IPR054471">
    <property type="entry name" value="GPIID_WHD"/>
</dbReference>
<feature type="domain" description="Nephrocystin 3-like N-terminal" evidence="3">
    <location>
        <begin position="102"/>
        <end position="266"/>
    </location>
</feature>
<dbReference type="Pfam" id="PF22939">
    <property type="entry name" value="WHD_GPIID"/>
    <property type="match status" value="1"/>
</dbReference>
<dbReference type="EMBL" id="CAJVPD010000265">
    <property type="protein sequence ID" value="CAG8410376.1"/>
    <property type="molecule type" value="Genomic_DNA"/>
</dbReference>
<keyword evidence="1" id="KW-0677">Repeat</keyword>
<proteinExistence type="predicted"/>
<evidence type="ECO:0008006" key="6">
    <source>
        <dbReference type="Google" id="ProtNLM"/>
    </source>
</evidence>
<evidence type="ECO:0000259" key="3">
    <source>
        <dbReference type="Pfam" id="PF24883"/>
    </source>
</evidence>
<evidence type="ECO:0000256" key="1">
    <source>
        <dbReference type="ARBA" id="ARBA00022737"/>
    </source>
</evidence>
<sequence>MRQRSLSLLWPFTKQDIAEKLACLERLKSNLSFIVHNDLMQLALSSHQIAQSSHNKLAEMEQKADDTHLRQQQEEKQKIMLWLSTHQFREQHVAILEGVKQGTGEWFVKHDMVQGWFEGKTSLLWCPGLPGAGKTHLMSLVVDTIESKLKTDDVMHTYIYCSYSRRKEQSSAALLSSLLLQVLQHSESETIPSEVLLLYSSYLKYGTRPTSKQLKGALEELIVAYKKFFVLIDALDECAESEQDTLEFLSVLRSVGSNVHILCISRSSTTFEGYFSAADKLVILAREEDVGLFLDSEISRHRGLSRHVQADPTLRQEIITCINVECQGMFLLAKLHIESLYNKITRKAVRSALLALPTTLDDTYSEALQIIYDQPSDTVELAEIVLLWVICAHQPLTVAQLQHMHAMRELSEDMRFDDDDLPDGEILTAVFGGLVSVDGESQTIQLIHYTAQDYFERSFAQKPMAARLSLTQISLAYLALPNFESGFCTSDADMLQRLEEYPFLEYAAKHWGSDMNLLDMDELFAKLIESFLTQQSPK</sequence>
<comment type="caution">
    <text evidence="4">The sequence shown here is derived from an EMBL/GenBank/DDBJ whole genome shotgun (WGS) entry which is preliminary data.</text>
</comment>
<evidence type="ECO:0000259" key="2">
    <source>
        <dbReference type="Pfam" id="PF22939"/>
    </source>
</evidence>
<protein>
    <recommendedName>
        <fullName evidence="6">NACHT domain-containing protein</fullName>
    </recommendedName>
</protein>
<name>A0A9W4NUA0_9EURO</name>
<dbReference type="InterPro" id="IPR056884">
    <property type="entry name" value="NPHP3-like_N"/>
</dbReference>
<dbReference type="Proteomes" id="UP001152592">
    <property type="component" value="Unassembled WGS sequence"/>
</dbReference>
<gene>
    <name evidence="4" type="ORF">PSALAMII_LOCUS8631</name>
</gene>
<dbReference type="PANTHER" id="PTHR10039">
    <property type="entry name" value="AMELOGENIN"/>
    <property type="match status" value="1"/>
</dbReference>
<dbReference type="PANTHER" id="PTHR10039:SF15">
    <property type="entry name" value="NACHT DOMAIN-CONTAINING PROTEIN"/>
    <property type="match status" value="1"/>
</dbReference>
<reference evidence="4" key="1">
    <citation type="submission" date="2021-07" db="EMBL/GenBank/DDBJ databases">
        <authorList>
            <person name="Branca A.L. A."/>
        </authorList>
    </citation>
    <scope>NUCLEOTIDE SEQUENCE</scope>
</reference>
<accession>A0A9W4NUA0</accession>
<organism evidence="4 5">
    <name type="scientific">Penicillium salamii</name>
    <dbReference type="NCBI Taxonomy" id="1612424"/>
    <lineage>
        <taxon>Eukaryota</taxon>
        <taxon>Fungi</taxon>
        <taxon>Dikarya</taxon>
        <taxon>Ascomycota</taxon>
        <taxon>Pezizomycotina</taxon>
        <taxon>Eurotiomycetes</taxon>
        <taxon>Eurotiomycetidae</taxon>
        <taxon>Eurotiales</taxon>
        <taxon>Aspergillaceae</taxon>
        <taxon>Penicillium</taxon>
    </lineage>
</organism>
<feature type="domain" description="GPI inositol-deacylase winged helix" evidence="2">
    <location>
        <begin position="380"/>
        <end position="455"/>
    </location>
</feature>
<dbReference type="InterPro" id="IPR027417">
    <property type="entry name" value="P-loop_NTPase"/>
</dbReference>
<dbReference type="Pfam" id="PF24883">
    <property type="entry name" value="NPHP3_N"/>
    <property type="match status" value="1"/>
</dbReference>
<dbReference type="OrthoDB" id="10267824at2759"/>